<feature type="compositionally biased region" description="Low complexity" evidence="1">
    <location>
        <begin position="1177"/>
        <end position="1189"/>
    </location>
</feature>
<evidence type="ECO:0000313" key="3">
    <source>
        <dbReference type="Proteomes" id="UP000565441"/>
    </source>
</evidence>
<evidence type="ECO:0000313" key="2">
    <source>
        <dbReference type="EMBL" id="KAF5376660.1"/>
    </source>
</evidence>
<gene>
    <name evidence="2" type="ORF">D9615_007832</name>
</gene>
<comment type="caution">
    <text evidence="2">The sequence shown here is derived from an EMBL/GenBank/DDBJ whole genome shotgun (WGS) entry which is preliminary data.</text>
</comment>
<dbReference type="PANTHER" id="PTHR31912">
    <property type="entry name" value="IP13529P"/>
    <property type="match status" value="1"/>
</dbReference>
<reference evidence="2 3" key="1">
    <citation type="journal article" date="2020" name="ISME J.">
        <title>Uncovering the hidden diversity of litter-decomposition mechanisms in mushroom-forming fungi.</title>
        <authorList>
            <person name="Floudas D."/>
            <person name="Bentzer J."/>
            <person name="Ahren D."/>
            <person name="Johansson T."/>
            <person name="Persson P."/>
            <person name="Tunlid A."/>
        </authorList>
    </citation>
    <scope>NUCLEOTIDE SEQUENCE [LARGE SCALE GENOMIC DNA]</scope>
    <source>
        <strain evidence="2 3">CBS 661.87</strain>
    </source>
</reference>
<dbReference type="Proteomes" id="UP000565441">
    <property type="component" value="Unassembled WGS sequence"/>
</dbReference>
<evidence type="ECO:0000256" key="1">
    <source>
        <dbReference type="SAM" id="MobiDB-lite"/>
    </source>
</evidence>
<dbReference type="OrthoDB" id="2246127at2759"/>
<feature type="region of interest" description="Disordered" evidence="1">
    <location>
        <begin position="1174"/>
        <end position="1208"/>
    </location>
</feature>
<dbReference type="PANTHER" id="PTHR31912:SF34">
    <property type="entry name" value="NOTOCHORD-RELATED PROTEIN"/>
    <property type="match status" value="1"/>
</dbReference>
<dbReference type="AlphaFoldDB" id="A0A8H5H4Z8"/>
<organism evidence="2 3">
    <name type="scientific">Tricholomella constricta</name>
    <dbReference type="NCBI Taxonomy" id="117010"/>
    <lineage>
        <taxon>Eukaryota</taxon>
        <taxon>Fungi</taxon>
        <taxon>Dikarya</taxon>
        <taxon>Basidiomycota</taxon>
        <taxon>Agaricomycotina</taxon>
        <taxon>Agaricomycetes</taxon>
        <taxon>Agaricomycetidae</taxon>
        <taxon>Agaricales</taxon>
        <taxon>Tricholomatineae</taxon>
        <taxon>Lyophyllaceae</taxon>
        <taxon>Tricholomella</taxon>
    </lineage>
</organism>
<dbReference type="EMBL" id="JAACJP010000027">
    <property type="protein sequence ID" value="KAF5376660.1"/>
    <property type="molecule type" value="Genomic_DNA"/>
</dbReference>
<accession>A0A8H5H4Z8</accession>
<sequence>MPAVRKDYADFEDAPGNRVRCIVCSTGMAQDTLIAKTSISQHRASKKHKDALETRTLVGAVQPVIEVMRTALLESGALSLADRFLVSESDDKEMESIDTPFDPFHDITTFDNEIFDASGQRVILSAGEIPEDRTGDSLWKEIESLQYFDHTVLAQAGGVNCEDDTTLANVVSTLNKMGLDDIDSECGESEPDVDTDMDDDDSDWFPHGSKTMFMLDLLDNLPRLRLSDDHLKSILWVMRECGTPNVPSFYALRKKQAFLRESVGLKSRPHSSTMGNHFYMNHPVDLLALDWANPFVRKFIHVYPEITTTISETWQAAKYVEEVDIDDLSPMWADWSNAPHRHFYIKELAQCANGDFVIPLKWIVFEKTDHFDGYRVSQEGESRVFTIEDHEIVRLPARTLKYNFPDLQVRSLSIDFFGLHRTRFEMPHPVRKLAQGRPVYVLRIMAWADDVSGNRSKQYNAHMNMYIANLNLPHRKHAQEYFVRFCSTSPHASSLEQFDALVEDSKNGNWSPAYDCELDREILFQVHVHLLPADNPQQAQTTSNAGSNANFWCRSDWSGGNHDHRESDTGYHALFSPSRPRTPEETVASIRKQIRTACLGIGDAVGRLQTETGIKDTIAMHWIEQLIKKARDIQQERVFNPETRDARLSDRKVKGVEREAIKTSIIGEIQEELYSWVIMQPPDRFDSSLPHDSPDRKELRPGDHFNVLLRLRGLDPHRDSPCEILHTVLLGNDKYIWHETTKAWDKAQEDLFATRLQSSSTDGLTISPLSLQQLGAFHLDESLCSRPLFDLWKANGELGALLWYPEICDMDRYLFDLDILVNNVLDRWAIVDPARILTKYKLHVLTHIKEDVRRLGPAIIFSTEVFECWNAVFRLCSVLSNHQAPSHDIAVTLAGMERFKHQVSGGWWKSGGGTYIRAGKYVRTFFSRNKQLQRRLGWMDTTKIKPGTVKLKAKSRTSTSCWKESLAHLWTAALDVHTADGQLWSKCERLISHSQDVCKEGSWVFFSVVDNDKSMGNGNATDSGMVLVGRIFRILASGCDSAGVPKASVVVIEHFNVSEHNDPRLNMPILTQSLKTFITKPECVLFKVNAQHDCATFKCSARLVPVTQGRDLTTRLQSSILHLDNTRYILNMHALHNAHLIRETLPRHLTAPKPIFEDRQAKHREFSAVLQETGPVKRAGATAQAQATRAKNKKAKVDKQAGAKAQGG</sequence>
<name>A0A8H5H4Z8_9AGAR</name>
<proteinExistence type="predicted"/>
<protein>
    <submittedName>
        <fullName evidence="2">Uncharacterized protein</fullName>
    </submittedName>
</protein>
<keyword evidence="3" id="KW-1185">Reference proteome</keyword>